<organism evidence="2 3">
    <name type="scientific">Stachybotrys elegans</name>
    <dbReference type="NCBI Taxonomy" id="80388"/>
    <lineage>
        <taxon>Eukaryota</taxon>
        <taxon>Fungi</taxon>
        <taxon>Dikarya</taxon>
        <taxon>Ascomycota</taxon>
        <taxon>Pezizomycotina</taxon>
        <taxon>Sordariomycetes</taxon>
        <taxon>Hypocreomycetidae</taxon>
        <taxon>Hypocreales</taxon>
        <taxon>Stachybotryaceae</taxon>
        <taxon>Stachybotrys</taxon>
    </lineage>
</organism>
<reference evidence="2" key="1">
    <citation type="journal article" date="2021" name="Nat. Commun.">
        <title>Genetic determinants of endophytism in the Arabidopsis root mycobiome.</title>
        <authorList>
            <person name="Mesny F."/>
            <person name="Miyauchi S."/>
            <person name="Thiergart T."/>
            <person name="Pickel B."/>
            <person name="Atanasova L."/>
            <person name="Karlsson M."/>
            <person name="Huettel B."/>
            <person name="Barry K.W."/>
            <person name="Haridas S."/>
            <person name="Chen C."/>
            <person name="Bauer D."/>
            <person name="Andreopoulos W."/>
            <person name="Pangilinan J."/>
            <person name="LaButti K."/>
            <person name="Riley R."/>
            <person name="Lipzen A."/>
            <person name="Clum A."/>
            <person name="Drula E."/>
            <person name="Henrissat B."/>
            <person name="Kohler A."/>
            <person name="Grigoriev I.V."/>
            <person name="Martin F.M."/>
            <person name="Hacquard S."/>
        </authorList>
    </citation>
    <scope>NUCLEOTIDE SEQUENCE</scope>
    <source>
        <strain evidence="2">MPI-CAGE-CH-0235</strain>
    </source>
</reference>
<gene>
    <name evidence="2" type="ORF">B0I35DRAFT_483541</name>
</gene>
<dbReference type="OrthoDB" id="47007at2759"/>
<dbReference type="AlphaFoldDB" id="A0A8K0SJQ8"/>
<evidence type="ECO:0000313" key="3">
    <source>
        <dbReference type="Proteomes" id="UP000813444"/>
    </source>
</evidence>
<evidence type="ECO:0000259" key="1">
    <source>
        <dbReference type="Pfam" id="PF06985"/>
    </source>
</evidence>
<feature type="domain" description="Heterokaryon incompatibility" evidence="1">
    <location>
        <begin position="112"/>
        <end position="261"/>
    </location>
</feature>
<dbReference type="PANTHER" id="PTHR33112:SF10">
    <property type="entry name" value="TOL"/>
    <property type="match status" value="1"/>
</dbReference>
<dbReference type="Pfam" id="PF06985">
    <property type="entry name" value="HET"/>
    <property type="match status" value="1"/>
</dbReference>
<sequence>MNFSFRDEDLVYLQSAGSFEFSIWADEGTPAADMYVTYPPIFRSDTADTAPFILQCLSACRTQHESCTLGASEDPAAEDSNVELPSRVLAIGKQGSRISVKLAESRGLRGSYCALSHCWGPEDRRPLKTTLNNLRQHLTTIPWNKLPKTFRDATALTQQLGISYLWIDSLCIIQDDLKDWEIESKQMAFVCKRATVVIAAVSANDSTEGLHKAERPDPLAFRLVHRDSEGVTAGSYNIALDTSGEAGSEGPLKQRAWALQEWSIGRRVVFFTSKGVSWGCRFRQWNERGTNTDLNFDRPLPWLKCLQVYTSKSLTFPSDRIIAVSGIACEYESERNTGFVADLGVWESWFEGQLLWTPVTAAHRTADDLHHLPSWCWAATGGGKRRVPRDSFLHEARVKDKVTDTAQTITLGANGTATARGPLLRAKTASSPIKECCIQYYRQCIPGDRWQPEADVLPSDPTQGCNMDAFLIFDVDDTSRILGIARFDRSTPVSEIFCLVLELYSQQRSRSDEL</sequence>
<dbReference type="Proteomes" id="UP000813444">
    <property type="component" value="Unassembled WGS sequence"/>
</dbReference>
<protein>
    <submittedName>
        <fullName evidence="2">Heterokaryon incompatibility protein-domain-containing protein</fullName>
    </submittedName>
</protein>
<proteinExistence type="predicted"/>
<keyword evidence="3" id="KW-1185">Reference proteome</keyword>
<dbReference type="PANTHER" id="PTHR33112">
    <property type="entry name" value="DOMAIN PROTEIN, PUTATIVE-RELATED"/>
    <property type="match status" value="1"/>
</dbReference>
<dbReference type="EMBL" id="JAGPNK010000017">
    <property type="protein sequence ID" value="KAH7305783.1"/>
    <property type="molecule type" value="Genomic_DNA"/>
</dbReference>
<name>A0A8K0SJQ8_9HYPO</name>
<dbReference type="InterPro" id="IPR010730">
    <property type="entry name" value="HET"/>
</dbReference>
<comment type="caution">
    <text evidence="2">The sequence shown here is derived from an EMBL/GenBank/DDBJ whole genome shotgun (WGS) entry which is preliminary data.</text>
</comment>
<accession>A0A8K0SJQ8</accession>
<evidence type="ECO:0000313" key="2">
    <source>
        <dbReference type="EMBL" id="KAH7305783.1"/>
    </source>
</evidence>